<dbReference type="InterPro" id="IPR015798">
    <property type="entry name" value="Cu_amine_oxidase_C"/>
</dbReference>
<evidence type="ECO:0000313" key="17">
    <source>
        <dbReference type="Proteomes" id="UP000694251"/>
    </source>
</evidence>
<keyword evidence="7 11" id="KW-0186">Copper</keyword>
<dbReference type="Pfam" id="PF02727">
    <property type="entry name" value="Cu_amine_oxidN2"/>
    <property type="match status" value="1"/>
</dbReference>
<organism evidence="16 17">
    <name type="scientific">Arabidopsis suecica</name>
    <name type="common">Swedish thale-cress</name>
    <name type="synonym">Cardaminopsis suecica</name>
    <dbReference type="NCBI Taxonomy" id="45249"/>
    <lineage>
        <taxon>Eukaryota</taxon>
        <taxon>Viridiplantae</taxon>
        <taxon>Streptophyta</taxon>
        <taxon>Embryophyta</taxon>
        <taxon>Tracheophyta</taxon>
        <taxon>Spermatophyta</taxon>
        <taxon>Magnoliopsida</taxon>
        <taxon>eudicotyledons</taxon>
        <taxon>Gunneridae</taxon>
        <taxon>Pentapetalae</taxon>
        <taxon>rosids</taxon>
        <taxon>malvids</taxon>
        <taxon>Brassicales</taxon>
        <taxon>Brassicaceae</taxon>
        <taxon>Camelineae</taxon>
        <taxon>Arabidopsis</taxon>
    </lineage>
</organism>
<name>A0A8T1ZGW8_ARASU</name>
<feature type="region of interest" description="Disordered" evidence="12">
    <location>
        <begin position="559"/>
        <end position="594"/>
    </location>
</feature>
<evidence type="ECO:0000256" key="8">
    <source>
        <dbReference type="ARBA" id="ARBA00023157"/>
    </source>
</evidence>
<dbReference type="Pfam" id="PF01179">
    <property type="entry name" value="Cu_amine_oxid"/>
    <property type="match status" value="2"/>
</dbReference>
<evidence type="ECO:0000256" key="11">
    <source>
        <dbReference type="RuleBase" id="RU000672"/>
    </source>
</evidence>
<evidence type="ECO:0000256" key="10">
    <source>
        <dbReference type="PIRSR" id="PIRSR600269-51"/>
    </source>
</evidence>
<dbReference type="FunFam" id="3.10.450.40:FF:000005">
    <property type="entry name" value="Amine oxidase"/>
    <property type="match status" value="1"/>
</dbReference>
<evidence type="ECO:0000259" key="14">
    <source>
        <dbReference type="Pfam" id="PF02727"/>
    </source>
</evidence>
<dbReference type="PROSITE" id="PS01164">
    <property type="entry name" value="COPPER_AMINE_OXID_1"/>
    <property type="match status" value="1"/>
</dbReference>
<feature type="domain" description="Copper amine oxidase N3-terminal" evidence="15">
    <location>
        <begin position="177"/>
        <end position="276"/>
    </location>
</feature>
<comment type="cofactor">
    <cofactor evidence="1">
        <name>Cu cation</name>
        <dbReference type="ChEBI" id="CHEBI:23378"/>
    </cofactor>
</comment>
<reference evidence="16 17" key="1">
    <citation type="submission" date="2020-12" db="EMBL/GenBank/DDBJ databases">
        <title>Concerted genomic and epigenomic changes stabilize Arabidopsis allopolyploids.</title>
        <authorList>
            <person name="Chen Z."/>
        </authorList>
    </citation>
    <scope>NUCLEOTIDE SEQUENCE [LARGE SCALE GENOMIC DNA]</scope>
    <source>
        <strain evidence="16">As9502</strain>
        <tissue evidence="16">Leaf</tissue>
    </source>
</reference>
<dbReference type="Pfam" id="PF02728">
    <property type="entry name" value="Cu_amine_oxidN3"/>
    <property type="match status" value="1"/>
</dbReference>
<feature type="domain" description="Copper amine oxidase N2-terminal" evidence="14">
    <location>
        <begin position="84"/>
        <end position="165"/>
    </location>
</feature>
<feature type="modified residue" description="2',4',5'-topaquinone" evidence="10">
    <location>
        <position position="469"/>
    </location>
</feature>
<keyword evidence="6 11" id="KW-0560">Oxidoreductase</keyword>
<dbReference type="InterPro" id="IPR000269">
    <property type="entry name" value="Cu_amine_oxidase"/>
</dbReference>
<evidence type="ECO:0000256" key="2">
    <source>
        <dbReference type="ARBA" id="ARBA00007983"/>
    </source>
</evidence>
<evidence type="ECO:0000256" key="3">
    <source>
        <dbReference type="ARBA" id="ARBA00011738"/>
    </source>
</evidence>
<comment type="cofactor">
    <cofactor evidence="11">
        <name>Cu cation</name>
        <dbReference type="ChEBI" id="CHEBI:23378"/>
    </cofactor>
    <text evidence="11">Contains 1 topaquinone per subunit.</text>
</comment>
<keyword evidence="5 9" id="KW-0801">TPQ</keyword>
<dbReference type="PROSITE" id="PS01165">
    <property type="entry name" value="COPPER_AMINE_OXID_2"/>
    <property type="match status" value="1"/>
</dbReference>
<dbReference type="InterPro" id="IPR015802">
    <property type="entry name" value="Cu_amine_oxidase_N3"/>
</dbReference>
<dbReference type="InterPro" id="IPR049947">
    <property type="entry name" value="Cu_Am_Ox_Cu-bd"/>
</dbReference>
<evidence type="ECO:0000259" key="15">
    <source>
        <dbReference type="Pfam" id="PF02728"/>
    </source>
</evidence>
<dbReference type="PANTHER" id="PTHR10638">
    <property type="entry name" value="COPPER AMINE OXIDASE"/>
    <property type="match status" value="1"/>
</dbReference>
<proteinExistence type="inferred from homology"/>
<evidence type="ECO:0000256" key="6">
    <source>
        <dbReference type="ARBA" id="ARBA00023002"/>
    </source>
</evidence>
<accession>A0A8T1ZGW8</accession>
<keyword evidence="8" id="KW-1015">Disulfide bond</keyword>
<evidence type="ECO:0000256" key="5">
    <source>
        <dbReference type="ARBA" id="ARBA00022772"/>
    </source>
</evidence>
<feature type="active site" description="Schiff-base intermediate with substrate; via topaquinone" evidence="9">
    <location>
        <position position="469"/>
    </location>
</feature>
<evidence type="ECO:0000256" key="4">
    <source>
        <dbReference type="ARBA" id="ARBA00022723"/>
    </source>
</evidence>
<dbReference type="GO" id="GO:0009308">
    <property type="term" value="P:amine metabolic process"/>
    <property type="evidence" value="ECO:0007669"/>
    <property type="project" value="UniProtKB-UniRule"/>
</dbReference>
<dbReference type="EC" id="1.4.3.-" evidence="11"/>
<dbReference type="Proteomes" id="UP000694251">
    <property type="component" value="Chromosome 11"/>
</dbReference>
<evidence type="ECO:0000256" key="9">
    <source>
        <dbReference type="PIRSR" id="PIRSR600269-50"/>
    </source>
</evidence>
<sequence>MEPKLFFRLFLLIITACFIVFFTSTSFSHAPSSTAKLFDCTKSSSSPLCASRNFLFNKKTRPIAQNVPKTKPKNHDHVSDTPNHPLDPLTVMELNKVRSILSSHALFASRAPHTLNSVVLEEPDKNLVRQWDKGDQLPPRKASVIARVGGDSHLLTVDLSTNLVDLVDSPVRKSGYPIVTTEEMDSAASAPFSNADFNRTILSRGINLTDVVCIPMSSGWFGNKEDNKRVTKIQCFSSQGTPNFYMRPIEGLTLLFDLYTKQILEITDTGQSIPIPGLINTDYRYSNFPNRDKTRPLNPISIEQPHGPSFVIEDNHIVKWANWEFHLKPDPRAGLIISRVRVHDPDTEETREVMYKGFVSELFIPYMDPSEAWYFKTYMDAGEYGLGLQTMPLEPLNDCPRNAVYMDGIFAAFDGTPFVRENMICVFESYAGDIAWRHTEYPVPGTPLLREVRPKVTLVVRMVASVGNYDYIIDYEFQTDGLMRAKVGLSGILMVKGTSYVNKNQVKKDKEGNEEELYGNILSENVIGVIHDHYVTFYLDLDVDGPDNSFLKVNLKRQETAPGESPRKSYMKASPIHTCPTRSDPKMVQSSTRPKIDAVDLSPNIPRLMAKEPSSRGGVLGHNVPHRKLEGILKKDGQIKLSLYDPSEYHVINSGKTTRVGNPTGYKIVPRATAASLLDHDDPPQKRGAFTNNQIWVTPYNKSEQWAGGLFTYQSHGDDTLAVWSDRDRDIENKDIVVWYTLGFHHIPCQEDFPIMPTVSSSFDLKPANFFERNPILKAAPNFEYDLPVCGAKSVST</sequence>
<comment type="similarity">
    <text evidence="2 11">Belongs to the copper/topaquinone oxidase family.</text>
</comment>
<comment type="PTM">
    <text evidence="10 11">Topaquinone (TPQ) is generated by copper-dependent autoxidation of a specific tyrosyl residue.</text>
</comment>
<dbReference type="InterPro" id="IPR015800">
    <property type="entry name" value="Cu_amine_oxidase_N2"/>
</dbReference>
<dbReference type="AlphaFoldDB" id="A0A8T1ZGW8"/>
<dbReference type="GO" id="GO:0005507">
    <property type="term" value="F:copper ion binding"/>
    <property type="evidence" value="ECO:0007669"/>
    <property type="project" value="InterPro"/>
</dbReference>
<evidence type="ECO:0000259" key="13">
    <source>
        <dbReference type="Pfam" id="PF01179"/>
    </source>
</evidence>
<feature type="region of interest" description="Disordered" evidence="12">
    <location>
        <begin position="65"/>
        <end position="85"/>
    </location>
</feature>
<dbReference type="InterPro" id="IPR049948">
    <property type="entry name" value="Cu_Am_ox_TPQ-bd"/>
</dbReference>
<evidence type="ECO:0000313" key="16">
    <source>
        <dbReference type="EMBL" id="KAG7557527.1"/>
    </source>
</evidence>
<evidence type="ECO:0000256" key="12">
    <source>
        <dbReference type="SAM" id="MobiDB-lite"/>
    </source>
</evidence>
<dbReference type="OrthoDB" id="5379943at2759"/>
<comment type="caution">
    <text evidence="16">The sequence shown here is derived from an EMBL/GenBank/DDBJ whole genome shotgun (WGS) entry which is preliminary data.</text>
</comment>
<dbReference type="GO" id="GO:0048038">
    <property type="term" value="F:quinone binding"/>
    <property type="evidence" value="ECO:0007669"/>
    <property type="project" value="InterPro"/>
</dbReference>
<dbReference type="EMBL" id="JAEFBJ010000011">
    <property type="protein sequence ID" value="KAG7557527.1"/>
    <property type="molecule type" value="Genomic_DNA"/>
</dbReference>
<dbReference type="FunFam" id="3.10.450.40:FF:000024">
    <property type="entry name" value="Amine oxidase"/>
    <property type="match status" value="1"/>
</dbReference>
<dbReference type="GO" id="GO:0009753">
    <property type="term" value="P:response to jasmonic acid"/>
    <property type="evidence" value="ECO:0007669"/>
    <property type="project" value="UniProtKB-ARBA"/>
</dbReference>
<keyword evidence="4 11" id="KW-0479">Metal-binding</keyword>
<evidence type="ECO:0000256" key="7">
    <source>
        <dbReference type="ARBA" id="ARBA00023008"/>
    </source>
</evidence>
<feature type="domain" description="Copper amine oxidase catalytic" evidence="13">
    <location>
        <begin position="301"/>
        <end position="573"/>
    </location>
</feature>
<dbReference type="PANTHER" id="PTHR10638:SF41">
    <property type="entry name" value="AMINE OXIDASE"/>
    <property type="match status" value="1"/>
</dbReference>
<feature type="domain" description="Copper amine oxidase catalytic" evidence="13">
    <location>
        <begin position="635"/>
        <end position="776"/>
    </location>
</feature>
<feature type="active site" description="Proton acceptor" evidence="9">
    <location>
        <position position="380"/>
    </location>
</feature>
<evidence type="ECO:0000256" key="1">
    <source>
        <dbReference type="ARBA" id="ARBA00001935"/>
    </source>
</evidence>
<dbReference type="GO" id="GO:0008131">
    <property type="term" value="F:primary methylamine oxidase activity"/>
    <property type="evidence" value="ECO:0007669"/>
    <property type="project" value="InterPro"/>
</dbReference>
<gene>
    <name evidence="16" type="ORF">ISN44_As11g034970</name>
</gene>
<keyword evidence="17" id="KW-1185">Reference proteome</keyword>
<protein>
    <recommendedName>
        <fullName evidence="11">Amine oxidase</fullName>
        <ecNumber evidence="11">1.4.3.-</ecNumber>
    </recommendedName>
</protein>
<comment type="subunit">
    <text evidence="3">Homodimer.</text>
</comment>